<reference evidence="1 4" key="2">
    <citation type="journal article" date="2020" name="FEMS Microbiol. Ecol.">
        <title>Temporal dynamics of bacterial communities during seed development and maturation.</title>
        <authorList>
            <person name="Chesneau G."/>
            <person name="Torres-Cortes G."/>
            <person name="Briand M."/>
            <person name="Darrasse A."/>
            <person name="Preveaux A."/>
            <person name="Marais C."/>
            <person name="Jacques M.A."/>
            <person name="Shade A."/>
            <person name="Barret M."/>
        </authorList>
    </citation>
    <scope>NUCLEOTIDE SEQUENCE [LARGE SCALE GENOMIC DNA]</scope>
    <source>
        <strain evidence="1 4">CFBP13732</strain>
    </source>
</reference>
<dbReference type="RefSeq" id="WP_137270297.1">
    <property type="nucleotide sequence ID" value="NZ_JACYMQ010000027.1"/>
</dbReference>
<dbReference type="Proteomes" id="UP000661012">
    <property type="component" value="Unassembled WGS sequence"/>
</dbReference>
<dbReference type="Pfam" id="PF03891">
    <property type="entry name" value="DUF333"/>
    <property type="match status" value="1"/>
</dbReference>
<dbReference type="EMBL" id="QGAC01000072">
    <property type="protein sequence ID" value="TKJ80619.1"/>
    <property type="molecule type" value="Genomic_DNA"/>
</dbReference>
<evidence type="ECO:0000313" key="2">
    <source>
        <dbReference type="EMBL" id="TKJ80619.1"/>
    </source>
</evidence>
<dbReference type="EMBL" id="JACYNN010000063">
    <property type="protein sequence ID" value="MBD8109433.1"/>
    <property type="molecule type" value="Genomic_DNA"/>
</dbReference>
<sequence>MYRIILPLICLLTGCADRPYPASLNKANPASVHCLKLGGKLEFVDNGLGSTGYCILPGEGRVEEWRKYLSDELVPDGE</sequence>
<accession>A0A4U3EMD5</accession>
<gene>
    <name evidence="2" type="ORF">EpCFBP13511_24390</name>
    <name evidence="1" type="ORF">IFT93_24090</name>
</gene>
<dbReference type="PROSITE" id="PS51257">
    <property type="entry name" value="PROKAR_LIPOPROTEIN"/>
    <property type="match status" value="1"/>
</dbReference>
<dbReference type="InterPro" id="IPR005590">
    <property type="entry name" value="DUF333"/>
</dbReference>
<evidence type="ECO:0000313" key="1">
    <source>
        <dbReference type="EMBL" id="MBD8109433.1"/>
    </source>
</evidence>
<reference evidence="2 3" key="1">
    <citation type="journal article" date="2019" name="Sci. Rep.">
        <title>Differences in resource use lead to coexistence of seed-transmitted microbial populations.</title>
        <authorList>
            <person name="Torres-Cortes G."/>
            <person name="Garcia B.J."/>
            <person name="Compant S."/>
            <person name="Rezki S."/>
            <person name="Jones P."/>
            <person name="Preveaux A."/>
            <person name="Briand M."/>
            <person name="Roulet A."/>
            <person name="Bouchez O."/>
            <person name="Jacobson D."/>
            <person name="Barret M."/>
        </authorList>
    </citation>
    <scope>NUCLEOTIDE SEQUENCE [LARGE SCALE GENOMIC DNA]</scope>
    <source>
        <strain evidence="2 3">CFBP13511</strain>
    </source>
</reference>
<dbReference type="AlphaFoldDB" id="A0A4U3EMD5"/>
<protein>
    <submittedName>
        <fullName evidence="2">DUF333 domain-containing protein</fullName>
    </submittedName>
</protein>
<dbReference type="Proteomes" id="UP000306393">
    <property type="component" value="Unassembled WGS sequence"/>
</dbReference>
<evidence type="ECO:0000313" key="3">
    <source>
        <dbReference type="Proteomes" id="UP000306393"/>
    </source>
</evidence>
<comment type="caution">
    <text evidence="2">The sequence shown here is derived from an EMBL/GenBank/DDBJ whole genome shotgun (WGS) entry which is preliminary data.</text>
</comment>
<evidence type="ECO:0000313" key="4">
    <source>
        <dbReference type="Proteomes" id="UP000661012"/>
    </source>
</evidence>
<dbReference type="OrthoDB" id="148878at2"/>
<name>A0A4U3EMD5_9GAMM</name>
<organism evidence="2 3">
    <name type="scientific">Erwinia persicina</name>
    <dbReference type="NCBI Taxonomy" id="55211"/>
    <lineage>
        <taxon>Bacteria</taxon>
        <taxon>Pseudomonadati</taxon>
        <taxon>Pseudomonadota</taxon>
        <taxon>Gammaproteobacteria</taxon>
        <taxon>Enterobacterales</taxon>
        <taxon>Erwiniaceae</taxon>
        <taxon>Erwinia</taxon>
    </lineage>
</organism>
<proteinExistence type="predicted"/>
<keyword evidence="4" id="KW-1185">Reference proteome</keyword>